<evidence type="ECO:0000313" key="2">
    <source>
        <dbReference type="EMBL" id="MEQ2369395.1"/>
    </source>
</evidence>
<feature type="region of interest" description="Disordered" evidence="1">
    <location>
        <begin position="233"/>
        <end position="258"/>
    </location>
</feature>
<feature type="region of interest" description="Disordered" evidence="1">
    <location>
        <begin position="179"/>
        <end position="214"/>
    </location>
</feature>
<accession>A0ABV1BAZ7</accession>
<sequence>MKKINVSAGSDIADVMVSDGALMVLSLDGKMAVSLADVSGVSAGDTVTVVLSSGTEVSGTVDSVSGDDCVVTVTDDGTTYGDMVAVTDSSGNELGSGELTIHQPLEITGTSGTVSVVNVSENTSVSEDTTILTLEGNANETEYQELLAKREARTVTLKKLIQLKTDPEIRAEIAGTAQSVNASAGSGTSDSGSTGSSTGSTASGSTSTSGGKTVSQMSYTTVKDIFASDNKAVSKSAESSAENNTKNAIQKEQMRQRHWQLQQKQRIFLSMRKTIQKRIQKTIYRGKRQRILR</sequence>
<proteinExistence type="predicted"/>
<feature type="compositionally biased region" description="Low complexity" evidence="1">
    <location>
        <begin position="233"/>
        <end position="244"/>
    </location>
</feature>
<gene>
    <name evidence="2" type="ORF">WMO28_00285</name>
</gene>
<reference evidence="2 3" key="1">
    <citation type="submission" date="2024-03" db="EMBL/GenBank/DDBJ databases">
        <title>Human intestinal bacterial collection.</title>
        <authorList>
            <person name="Pauvert C."/>
            <person name="Hitch T.C.A."/>
            <person name="Clavel T."/>
        </authorList>
    </citation>
    <scope>NUCLEOTIDE SEQUENCE [LARGE SCALE GENOMIC DNA]</scope>
    <source>
        <strain evidence="2 3">CLA-JM-H16</strain>
    </source>
</reference>
<evidence type="ECO:0000313" key="3">
    <source>
        <dbReference type="Proteomes" id="UP001473063"/>
    </source>
</evidence>
<dbReference type="EMBL" id="JBBMEJ010000001">
    <property type="protein sequence ID" value="MEQ2369395.1"/>
    <property type="molecule type" value="Genomic_DNA"/>
</dbReference>
<keyword evidence="3" id="KW-1185">Reference proteome</keyword>
<organism evidence="2 3">
    <name type="scientific">Blautia aquisgranensis</name>
    <dbReference type="NCBI Taxonomy" id="3133153"/>
    <lineage>
        <taxon>Bacteria</taxon>
        <taxon>Bacillati</taxon>
        <taxon>Bacillota</taxon>
        <taxon>Clostridia</taxon>
        <taxon>Lachnospirales</taxon>
        <taxon>Lachnospiraceae</taxon>
        <taxon>Blautia</taxon>
    </lineage>
</organism>
<feature type="compositionally biased region" description="Low complexity" evidence="1">
    <location>
        <begin position="182"/>
        <end position="211"/>
    </location>
</feature>
<dbReference type="Proteomes" id="UP001473063">
    <property type="component" value="Unassembled WGS sequence"/>
</dbReference>
<comment type="caution">
    <text evidence="2">The sequence shown here is derived from an EMBL/GenBank/DDBJ whole genome shotgun (WGS) entry which is preliminary data.</text>
</comment>
<name>A0ABV1BAZ7_9FIRM</name>
<evidence type="ECO:0000256" key="1">
    <source>
        <dbReference type="SAM" id="MobiDB-lite"/>
    </source>
</evidence>
<dbReference type="RefSeq" id="WP_349055729.1">
    <property type="nucleotide sequence ID" value="NZ_JBBMEJ010000001.1"/>
</dbReference>
<protein>
    <submittedName>
        <fullName evidence="2">Uncharacterized protein</fullName>
    </submittedName>
</protein>